<dbReference type="InterPro" id="IPR003760">
    <property type="entry name" value="PnrA-like"/>
</dbReference>
<dbReference type="Pfam" id="PF02608">
    <property type="entry name" value="Bmp"/>
    <property type="match status" value="1"/>
</dbReference>
<dbReference type="PANTHER" id="PTHR34296:SF2">
    <property type="entry name" value="ABC TRANSPORTER GUANOSINE-BINDING PROTEIN NUPN"/>
    <property type="match status" value="1"/>
</dbReference>
<proteinExistence type="predicted"/>
<evidence type="ECO:0000313" key="7">
    <source>
        <dbReference type="EMBL" id="KUK77917.1"/>
    </source>
</evidence>
<dbReference type="Gene3D" id="3.40.50.2300">
    <property type="match status" value="1"/>
</dbReference>
<keyword evidence="2" id="KW-1003">Cell membrane</keyword>
<dbReference type="AlphaFoldDB" id="A0A124FXG0"/>
<comment type="caution">
    <text evidence="7">The sequence shown here is derived from an EMBL/GenBank/DDBJ whole genome shotgun (WGS) entry which is preliminary data.</text>
</comment>
<evidence type="ECO:0000256" key="3">
    <source>
        <dbReference type="ARBA" id="ARBA00022729"/>
    </source>
</evidence>
<evidence type="ECO:0000256" key="2">
    <source>
        <dbReference type="ARBA" id="ARBA00022475"/>
    </source>
</evidence>
<evidence type="ECO:0000256" key="5">
    <source>
        <dbReference type="ARBA" id="ARBA00023288"/>
    </source>
</evidence>
<gene>
    <name evidence="7" type="ORF">XD94_1902</name>
</gene>
<dbReference type="PANTHER" id="PTHR34296">
    <property type="entry name" value="TRANSCRIPTIONAL ACTIVATOR PROTEIN MED"/>
    <property type="match status" value="1"/>
</dbReference>
<dbReference type="EMBL" id="LGGP01000440">
    <property type="protein sequence ID" value="KUK77917.1"/>
    <property type="molecule type" value="Genomic_DNA"/>
</dbReference>
<evidence type="ECO:0000259" key="6">
    <source>
        <dbReference type="Pfam" id="PF02608"/>
    </source>
</evidence>
<feature type="domain" description="ABC transporter substrate-binding protein PnrA-like" evidence="6">
    <location>
        <begin position="7"/>
        <end position="223"/>
    </location>
</feature>
<comment type="subcellular location">
    <subcellularLocation>
        <location evidence="1">Cell membrane</location>
    </subcellularLocation>
</comment>
<evidence type="ECO:0000256" key="4">
    <source>
        <dbReference type="ARBA" id="ARBA00023136"/>
    </source>
</evidence>
<organism evidence="7 8">
    <name type="scientific">Mesotoga prima</name>
    <dbReference type="NCBI Taxonomy" id="1184387"/>
    <lineage>
        <taxon>Bacteria</taxon>
        <taxon>Thermotogati</taxon>
        <taxon>Thermotogota</taxon>
        <taxon>Thermotogae</taxon>
        <taxon>Kosmotogales</taxon>
        <taxon>Kosmotogaceae</taxon>
        <taxon>Mesotoga</taxon>
    </lineage>
</organism>
<name>A0A124FXG0_9BACT</name>
<dbReference type="InterPro" id="IPR050957">
    <property type="entry name" value="BMP_lipoprotein"/>
</dbReference>
<dbReference type="GO" id="GO:0005886">
    <property type="term" value="C:plasma membrane"/>
    <property type="evidence" value="ECO:0007669"/>
    <property type="project" value="UniProtKB-SubCell"/>
</dbReference>
<evidence type="ECO:0000256" key="1">
    <source>
        <dbReference type="ARBA" id="ARBA00004236"/>
    </source>
</evidence>
<accession>A0A124FXG0</accession>
<protein>
    <submittedName>
        <fullName evidence="7">Basic membrane lipoprotein</fullName>
    </submittedName>
</protein>
<evidence type="ECO:0000313" key="8">
    <source>
        <dbReference type="Proteomes" id="UP000054092"/>
    </source>
</evidence>
<sequence>MTFTEGMPASVMRVAQMFPNQKFALLDGIIEEPLPNTYSAAFRDNEMTFLAGIFAGLVTSSDLPGANEENVVGLIAGDTYPAMTNIMRPYFELGVATVNPSAKVLFGVVGSWSDPSRGRELAAKQFDAGADIILSIAGGSGVGVIEEASVRGRYVITVDSNLIPLNPKVILASFLKHIDRLVSETIAKAKAGELLFGSSERVGIAEGMIDYTHDDPYFLSNVPAEIRAELAKWFEVLKDSEAPSPKNE</sequence>
<reference evidence="8" key="1">
    <citation type="journal article" date="2015" name="MBio">
        <title>Genome-Resolved Metagenomic Analysis Reveals Roles for Candidate Phyla and Other Microbial Community Members in Biogeochemical Transformations in Oil Reservoirs.</title>
        <authorList>
            <person name="Hu P."/>
            <person name="Tom L."/>
            <person name="Singh A."/>
            <person name="Thomas B.C."/>
            <person name="Baker B.J."/>
            <person name="Piceno Y.M."/>
            <person name="Andersen G.L."/>
            <person name="Banfield J.F."/>
        </authorList>
    </citation>
    <scope>NUCLEOTIDE SEQUENCE [LARGE SCALE GENOMIC DNA]</scope>
</reference>
<keyword evidence="4" id="KW-0472">Membrane</keyword>
<keyword evidence="5 7" id="KW-0449">Lipoprotein</keyword>
<dbReference type="Proteomes" id="UP000054092">
    <property type="component" value="Unassembled WGS sequence"/>
</dbReference>
<dbReference type="PATRIC" id="fig|1184387.3.peg.651"/>
<keyword evidence="3" id="KW-0732">Signal</keyword>